<evidence type="ECO:0000256" key="4">
    <source>
        <dbReference type="ARBA" id="ARBA00022597"/>
    </source>
</evidence>
<feature type="transmembrane region" description="Helical" evidence="8">
    <location>
        <begin position="121"/>
        <end position="145"/>
    </location>
</feature>
<keyword evidence="5 8" id="KW-0812">Transmembrane</keyword>
<keyword evidence="7 8" id="KW-0472">Membrane</keyword>
<sequence>MKEFLRKKQVNPGFKTYGIDALGAMAYGLFATLLIGTILNTIGTQLNIPFLTEFIWPMAQQATGPAIAISIAYALDAPPLVLFASAVVGAGSYDIGGPVAVYIAAIVAAECGKLISKETRVDILITPAVTVLTGMIVAKLVGPSIQWFMESVGRMVMVATEQQPLVMGILVSTIVGIALTLPISSAAICMMLSLSGLAGGAATMGCSAQMIGFAVISFKDNGFDGFFAQGLGTSMLQMPNIVKNPRIWIPPTLAGAILSPLSTMIFRLENTPLGSGMGTSGLVGQIGTIQAMAGTMPFGKLMIVILVLHVVLPGALSYLIYRFMKSKNWIHDGDMTLGI</sequence>
<dbReference type="AlphaFoldDB" id="A0A6V6Y2D2"/>
<feature type="transmembrane region" description="Helical" evidence="8">
    <location>
        <begin position="21"/>
        <end position="42"/>
    </location>
</feature>
<evidence type="ECO:0000256" key="3">
    <source>
        <dbReference type="ARBA" id="ARBA00022475"/>
    </source>
</evidence>
<dbReference type="Proteomes" id="UP000586454">
    <property type="component" value="Unassembled WGS sequence"/>
</dbReference>
<feature type="transmembrane region" description="Helical" evidence="8">
    <location>
        <begin position="165"/>
        <end position="194"/>
    </location>
</feature>
<evidence type="ECO:0000256" key="1">
    <source>
        <dbReference type="ARBA" id="ARBA00004651"/>
    </source>
</evidence>
<keyword evidence="2" id="KW-0813">Transport</keyword>
<dbReference type="GO" id="GO:0009401">
    <property type="term" value="P:phosphoenolpyruvate-dependent sugar phosphotransferase system"/>
    <property type="evidence" value="ECO:0007669"/>
    <property type="project" value="InterPro"/>
</dbReference>
<feature type="domain" description="Phosphotransferase system EIIC" evidence="9">
    <location>
        <begin position="20"/>
        <end position="336"/>
    </location>
</feature>
<proteinExistence type="predicted"/>
<dbReference type="GO" id="GO:0005886">
    <property type="term" value="C:plasma membrane"/>
    <property type="evidence" value="ECO:0007669"/>
    <property type="project" value="UniProtKB-SubCell"/>
</dbReference>
<evidence type="ECO:0000256" key="5">
    <source>
        <dbReference type="ARBA" id="ARBA00022692"/>
    </source>
</evidence>
<evidence type="ECO:0000313" key="10">
    <source>
        <dbReference type="EMBL" id="CAC9928845.1"/>
    </source>
</evidence>
<keyword evidence="6 8" id="KW-1133">Transmembrane helix</keyword>
<gene>
    <name evidence="10" type="ORF">PEPNEM18_00801</name>
</gene>
<evidence type="ECO:0000256" key="6">
    <source>
        <dbReference type="ARBA" id="ARBA00022989"/>
    </source>
</evidence>
<evidence type="ECO:0000256" key="7">
    <source>
        <dbReference type="ARBA" id="ARBA00023136"/>
    </source>
</evidence>
<keyword evidence="11" id="KW-1185">Reference proteome</keyword>
<evidence type="ECO:0000256" key="2">
    <source>
        <dbReference type="ARBA" id="ARBA00022448"/>
    </source>
</evidence>
<dbReference type="InterPro" id="IPR003352">
    <property type="entry name" value="PTS_EIIC"/>
</dbReference>
<dbReference type="Pfam" id="PF13303">
    <property type="entry name" value="PTS_EIIC_2"/>
    <property type="match status" value="1"/>
</dbReference>
<dbReference type="GO" id="GO:0008982">
    <property type="term" value="F:protein-N(PI)-phosphohistidine-sugar phosphotransferase activity"/>
    <property type="evidence" value="ECO:0007669"/>
    <property type="project" value="InterPro"/>
</dbReference>
<feature type="transmembrane region" description="Helical" evidence="8">
    <location>
        <begin position="80"/>
        <end position="109"/>
    </location>
</feature>
<keyword evidence="4" id="KW-0762">Sugar transport</keyword>
<name>A0A6V6Y2D2_9FIRM</name>
<reference evidence="10 11" key="1">
    <citation type="submission" date="2020-06" db="EMBL/GenBank/DDBJ databases">
        <authorList>
            <person name="Criscuolo A."/>
        </authorList>
    </citation>
    <scope>NUCLEOTIDE SEQUENCE [LARGE SCALE GENOMIC DNA]</scope>
    <source>
        <strain evidence="10">1804121828</strain>
    </source>
</reference>
<dbReference type="RefSeq" id="WP_180499482.1">
    <property type="nucleotide sequence ID" value="NZ_CAIJCS010000016.1"/>
</dbReference>
<feature type="transmembrane region" description="Helical" evidence="8">
    <location>
        <begin position="301"/>
        <end position="321"/>
    </location>
</feature>
<comment type="subcellular location">
    <subcellularLocation>
        <location evidence="1">Cell membrane</location>
        <topology evidence="1">Multi-pass membrane protein</topology>
    </subcellularLocation>
</comment>
<keyword evidence="3" id="KW-1003">Cell membrane</keyword>
<dbReference type="EMBL" id="CAIJCS010000016">
    <property type="protein sequence ID" value="CAC9928845.1"/>
    <property type="molecule type" value="Genomic_DNA"/>
</dbReference>
<evidence type="ECO:0000256" key="8">
    <source>
        <dbReference type="SAM" id="Phobius"/>
    </source>
</evidence>
<evidence type="ECO:0000313" key="11">
    <source>
        <dbReference type="Proteomes" id="UP000586454"/>
    </source>
</evidence>
<comment type="caution">
    <text evidence="10">The sequence shown here is derived from an EMBL/GenBank/DDBJ whole genome shotgun (WGS) entry which is preliminary data.</text>
</comment>
<evidence type="ECO:0000259" key="9">
    <source>
        <dbReference type="Pfam" id="PF13303"/>
    </source>
</evidence>
<accession>A0A6V6Y2D2</accession>
<organism evidence="10 11">
    <name type="scientific">Aedoeadaptatus nemausensis</name>
    <dbReference type="NCBI Taxonomy" id="2582829"/>
    <lineage>
        <taxon>Bacteria</taxon>
        <taxon>Bacillati</taxon>
        <taxon>Bacillota</taxon>
        <taxon>Tissierellia</taxon>
        <taxon>Tissierellales</taxon>
        <taxon>Peptoniphilaceae</taxon>
        <taxon>Aedoeadaptatus</taxon>
    </lineage>
</organism>
<protein>
    <recommendedName>
        <fullName evidence="9">Phosphotransferase system EIIC domain-containing protein</fullName>
    </recommendedName>
</protein>